<dbReference type="Pfam" id="PF05697">
    <property type="entry name" value="Trigger_N"/>
    <property type="match status" value="1"/>
</dbReference>
<evidence type="ECO:0000259" key="13">
    <source>
        <dbReference type="Pfam" id="PF05697"/>
    </source>
</evidence>
<dbReference type="SUPFAM" id="SSF109998">
    <property type="entry name" value="Triger factor/SurA peptide-binding domain-like"/>
    <property type="match status" value="1"/>
</dbReference>
<comment type="catalytic activity">
    <reaction evidence="1 11">
        <text>[protein]-peptidylproline (omega=180) = [protein]-peptidylproline (omega=0)</text>
        <dbReference type="Rhea" id="RHEA:16237"/>
        <dbReference type="Rhea" id="RHEA-COMP:10747"/>
        <dbReference type="Rhea" id="RHEA-COMP:10748"/>
        <dbReference type="ChEBI" id="CHEBI:83833"/>
        <dbReference type="ChEBI" id="CHEBI:83834"/>
        <dbReference type="EC" id="5.2.1.8"/>
    </reaction>
</comment>
<comment type="caution">
    <text evidence="15">The sequence shown here is derived from an EMBL/GenBank/DDBJ whole genome shotgun (WGS) entry which is preliminary data.</text>
</comment>
<accession>A0A0P6Y2N4</accession>
<comment type="similarity">
    <text evidence="2 11">Belongs to the FKBP-type PPIase family. Tig subfamily.</text>
</comment>
<evidence type="ECO:0000256" key="6">
    <source>
        <dbReference type="ARBA" id="ARBA00023110"/>
    </source>
</evidence>
<protein>
    <recommendedName>
        <fullName evidence="4 11">Trigger factor</fullName>
        <shortName evidence="11">TF</shortName>
        <ecNumber evidence="3 11">5.2.1.8</ecNumber>
    </recommendedName>
    <alternativeName>
        <fullName evidence="10 11">PPIase</fullName>
    </alternativeName>
</protein>
<comment type="domain">
    <text evidence="11">Consists of 3 domains; the N-terminus binds the ribosome, the middle domain has PPIase activity, while the C-terminus has intrinsic chaperone activity on its own.</text>
</comment>
<evidence type="ECO:0000313" key="16">
    <source>
        <dbReference type="Proteomes" id="UP000050501"/>
    </source>
</evidence>
<dbReference type="SUPFAM" id="SSF54534">
    <property type="entry name" value="FKBP-like"/>
    <property type="match status" value="1"/>
</dbReference>
<dbReference type="InterPro" id="IPR008881">
    <property type="entry name" value="Trigger_fac_ribosome-bd_bac"/>
</dbReference>
<comment type="subcellular location">
    <subcellularLocation>
        <location evidence="11">Cytoplasm</location>
    </subcellularLocation>
    <text evidence="11">About half TF is bound to the ribosome near the polypeptide exit tunnel while the other half is free in the cytoplasm.</text>
</comment>
<dbReference type="PANTHER" id="PTHR30560">
    <property type="entry name" value="TRIGGER FACTOR CHAPERONE AND PEPTIDYL-PROLYL CIS/TRANS ISOMERASE"/>
    <property type="match status" value="1"/>
</dbReference>
<evidence type="ECO:0000256" key="3">
    <source>
        <dbReference type="ARBA" id="ARBA00013194"/>
    </source>
</evidence>
<gene>
    <name evidence="11" type="primary">tig</name>
    <name evidence="15" type="ORF">ADN01_08295</name>
</gene>
<dbReference type="NCBIfam" id="TIGR00115">
    <property type="entry name" value="tig"/>
    <property type="match status" value="1"/>
</dbReference>
<dbReference type="PIRSF" id="PIRSF003095">
    <property type="entry name" value="Trigger_factor"/>
    <property type="match status" value="1"/>
</dbReference>
<keyword evidence="9 11" id="KW-0131">Cell cycle</keyword>
<keyword evidence="7 11" id="KW-0143">Chaperone</keyword>
<proteinExistence type="inferred from homology"/>
<reference evidence="15 16" key="1">
    <citation type="submission" date="2015-07" db="EMBL/GenBank/DDBJ databases">
        <title>Genome sequence of Levilinea saccharolytica DSM 16555.</title>
        <authorList>
            <person name="Hemp J."/>
            <person name="Ward L.M."/>
            <person name="Pace L.A."/>
            <person name="Fischer W.W."/>
        </authorList>
    </citation>
    <scope>NUCLEOTIDE SEQUENCE [LARGE SCALE GENOMIC DNA]</scope>
    <source>
        <strain evidence="15 16">KIBI-1</strain>
    </source>
</reference>
<evidence type="ECO:0000256" key="8">
    <source>
        <dbReference type="ARBA" id="ARBA00023235"/>
    </source>
</evidence>
<keyword evidence="6 11" id="KW-0697">Rotamase</keyword>
<evidence type="ECO:0000256" key="2">
    <source>
        <dbReference type="ARBA" id="ARBA00005464"/>
    </source>
</evidence>
<dbReference type="InterPro" id="IPR046357">
    <property type="entry name" value="PPIase_dom_sf"/>
</dbReference>
<dbReference type="GO" id="GO:0005737">
    <property type="term" value="C:cytoplasm"/>
    <property type="evidence" value="ECO:0007669"/>
    <property type="project" value="UniProtKB-SubCell"/>
</dbReference>
<evidence type="ECO:0000256" key="12">
    <source>
        <dbReference type="SAM" id="MobiDB-lite"/>
    </source>
</evidence>
<feature type="domain" description="Trigger factor ribosome-binding bacterial" evidence="13">
    <location>
        <begin position="1"/>
        <end position="141"/>
    </location>
</feature>
<feature type="region of interest" description="Disordered" evidence="12">
    <location>
        <begin position="455"/>
        <end position="478"/>
    </location>
</feature>
<evidence type="ECO:0000256" key="11">
    <source>
        <dbReference type="HAMAP-Rule" id="MF_00303"/>
    </source>
</evidence>
<dbReference type="GO" id="GO:0043022">
    <property type="term" value="F:ribosome binding"/>
    <property type="evidence" value="ECO:0007669"/>
    <property type="project" value="TreeGrafter"/>
</dbReference>
<keyword evidence="5 11" id="KW-0132">Cell division</keyword>
<dbReference type="HAMAP" id="MF_00303">
    <property type="entry name" value="Trigger_factor_Tig"/>
    <property type="match status" value="1"/>
</dbReference>
<evidence type="ECO:0000256" key="10">
    <source>
        <dbReference type="ARBA" id="ARBA00029986"/>
    </source>
</evidence>
<evidence type="ECO:0000256" key="9">
    <source>
        <dbReference type="ARBA" id="ARBA00023306"/>
    </source>
</evidence>
<dbReference type="Gene3D" id="3.30.70.1050">
    <property type="entry name" value="Trigger factor ribosome-binding domain"/>
    <property type="match status" value="1"/>
</dbReference>
<dbReference type="GO" id="GO:0051301">
    <property type="term" value="P:cell division"/>
    <property type="evidence" value="ECO:0007669"/>
    <property type="project" value="UniProtKB-KW"/>
</dbReference>
<dbReference type="InterPro" id="IPR027304">
    <property type="entry name" value="Trigger_fact/SurA_dom_sf"/>
</dbReference>
<dbReference type="STRING" id="229921.ADN01_08295"/>
<dbReference type="Gene3D" id="1.10.3120.10">
    <property type="entry name" value="Trigger factor, C-terminal domain"/>
    <property type="match status" value="1"/>
</dbReference>
<dbReference type="GO" id="GO:0015031">
    <property type="term" value="P:protein transport"/>
    <property type="evidence" value="ECO:0007669"/>
    <property type="project" value="UniProtKB-UniRule"/>
</dbReference>
<evidence type="ECO:0000256" key="1">
    <source>
        <dbReference type="ARBA" id="ARBA00000971"/>
    </source>
</evidence>
<dbReference type="PATRIC" id="fig|229921.5.peg.1062"/>
<dbReference type="SUPFAM" id="SSF102735">
    <property type="entry name" value="Trigger factor ribosome-binding domain"/>
    <property type="match status" value="1"/>
</dbReference>
<keyword evidence="8 11" id="KW-0413">Isomerase</keyword>
<dbReference type="AlphaFoldDB" id="A0A0P6Y2N4"/>
<dbReference type="GO" id="GO:0043335">
    <property type="term" value="P:protein unfolding"/>
    <property type="evidence" value="ECO:0007669"/>
    <property type="project" value="TreeGrafter"/>
</dbReference>
<dbReference type="GO" id="GO:0051083">
    <property type="term" value="P:'de novo' cotranslational protein folding"/>
    <property type="evidence" value="ECO:0007669"/>
    <property type="project" value="TreeGrafter"/>
</dbReference>
<dbReference type="EMBL" id="LGCM01000031">
    <property type="protein sequence ID" value="KPL83493.1"/>
    <property type="molecule type" value="Genomic_DNA"/>
</dbReference>
<comment type="function">
    <text evidence="11">Involved in protein export. Acts as a chaperone by maintaining the newly synthesized protein in an open conformation. Functions as a peptidyl-prolyl cis-trans isomerase.</text>
</comment>
<name>A0A0P6Y2N4_9CHLR</name>
<dbReference type="InterPro" id="IPR037041">
    <property type="entry name" value="Trigger_fac_C_sf"/>
</dbReference>
<dbReference type="PANTHER" id="PTHR30560:SF3">
    <property type="entry name" value="TRIGGER FACTOR-LIKE PROTEIN TIG, CHLOROPLASTIC"/>
    <property type="match status" value="1"/>
</dbReference>
<sequence>MKIETTPLENQQVQVDVELESEVLQGYMRRAARKIAQDTRIPGFRPGKAPFDVVRRLYGDEAIQKEAVELMIDDVYPQMLTEANLEPSGPGTLKEISSFDPPKFSFIVPLAPEVTLGDYAAIRKEYAPAPVTDEEVEKVLNGLRNDMATAEPAGDRPAQEGDLVYVDLSGVLTQPAEGESETIIDERPAQFLIGDQDNDSWPYPGFSKELIGLSEGDVKDIEFTYPEDTPFTRLAGKSARFTVKVTAVKVMQYPEMDDEFAKSVGDFENFQALRDTVRTSLEARQNSEYDQQYVDELIDEIIAQSTIQYPPHMLEEEQEHILKHLQEDLAERKLDLDTYLKVRQLDRAAFIEQEVVPSAKKRLSRSLVLEKIAQAENIQLDKGELSEAVNQRLGELSQSIAQDKKYRSKAAQADLLNALAFDTANRLFNERLMDRLKRIASGQAEAEEVAAAEVEAKAAELAPGTEGGETPEAGTTEA</sequence>
<evidence type="ECO:0000259" key="14">
    <source>
        <dbReference type="Pfam" id="PF05698"/>
    </source>
</evidence>
<dbReference type="Proteomes" id="UP000050501">
    <property type="component" value="Unassembled WGS sequence"/>
</dbReference>
<dbReference type="InterPro" id="IPR008880">
    <property type="entry name" value="Trigger_fac_C"/>
</dbReference>
<dbReference type="InterPro" id="IPR036611">
    <property type="entry name" value="Trigger_fac_ribosome-bd_sf"/>
</dbReference>
<dbReference type="Pfam" id="PF05698">
    <property type="entry name" value="Trigger_C"/>
    <property type="match status" value="1"/>
</dbReference>
<dbReference type="RefSeq" id="WP_062418650.1">
    <property type="nucleotide sequence ID" value="NZ_DF967974.1"/>
</dbReference>
<evidence type="ECO:0000256" key="5">
    <source>
        <dbReference type="ARBA" id="ARBA00022618"/>
    </source>
</evidence>
<dbReference type="InterPro" id="IPR005215">
    <property type="entry name" value="Trig_fac"/>
</dbReference>
<evidence type="ECO:0000256" key="4">
    <source>
        <dbReference type="ARBA" id="ARBA00016902"/>
    </source>
</evidence>
<keyword evidence="16" id="KW-1185">Reference proteome</keyword>
<dbReference type="GO" id="GO:0003755">
    <property type="term" value="F:peptidyl-prolyl cis-trans isomerase activity"/>
    <property type="evidence" value="ECO:0007669"/>
    <property type="project" value="UniProtKB-UniRule"/>
</dbReference>
<evidence type="ECO:0000256" key="7">
    <source>
        <dbReference type="ARBA" id="ARBA00023186"/>
    </source>
</evidence>
<keyword evidence="11" id="KW-0963">Cytoplasm</keyword>
<dbReference type="EC" id="5.2.1.8" evidence="3 11"/>
<organism evidence="15 16">
    <name type="scientific">Levilinea saccharolytica</name>
    <dbReference type="NCBI Taxonomy" id="229921"/>
    <lineage>
        <taxon>Bacteria</taxon>
        <taxon>Bacillati</taxon>
        <taxon>Chloroflexota</taxon>
        <taxon>Anaerolineae</taxon>
        <taxon>Anaerolineales</taxon>
        <taxon>Anaerolineaceae</taxon>
        <taxon>Levilinea</taxon>
    </lineage>
</organism>
<feature type="domain" description="Trigger factor C-terminal" evidence="14">
    <location>
        <begin position="271"/>
        <end position="413"/>
    </location>
</feature>
<evidence type="ECO:0000313" key="15">
    <source>
        <dbReference type="EMBL" id="KPL83493.1"/>
    </source>
</evidence>
<dbReference type="GO" id="GO:0044183">
    <property type="term" value="F:protein folding chaperone"/>
    <property type="evidence" value="ECO:0007669"/>
    <property type="project" value="TreeGrafter"/>
</dbReference>
<dbReference type="Gene3D" id="3.10.50.40">
    <property type="match status" value="1"/>
</dbReference>